<sequence length="108" mass="12365">MHPTPWGFLLQMGQMHGHPALSYTWKSAARKSHAYARQHHRLVKVPHDSPFGGGFVPVGDDIRSQSGHGSFDSVFWRIRSGKMLKITNMNYHSNENLSFLYDILKLVF</sequence>
<dbReference type="Proteomes" id="UP000887116">
    <property type="component" value="Unassembled WGS sequence"/>
</dbReference>
<organism evidence="1 2">
    <name type="scientific">Trichonephila clavata</name>
    <name type="common">Joro spider</name>
    <name type="synonym">Nephila clavata</name>
    <dbReference type="NCBI Taxonomy" id="2740835"/>
    <lineage>
        <taxon>Eukaryota</taxon>
        <taxon>Metazoa</taxon>
        <taxon>Ecdysozoa</taxon>
        <taxon>Arthropoda</taxon>
        <taxon>Chelicerata</taxon>
        <taxon>Arachnida</taxon>
        <taxon>Araneae</taxon>
        <taxon>Araneomorphae</taxon>
        <taxon>Entelegynae</taxon>
        <taxon>Araneoidea</taxon>
        <taxon>Nephilidae</taxon>
        <taxon>Trichonephila</taxon>
    </lineage>
</organism>
<comment type="caution">
    <text evidence="1">The sequence shown here is derived from an EMBL/GenBank/DDBJ whole genome shotgun (WGS) entry which is preliminary data.</text>
</comment>
<dbReference type="OrthoDB" id="10292924at2759"/>
<evidence type="ECO:0000313" key="2">
    <source>
        <dbReference type="Proteomes" id="UP000887116"/>
    </source>
</evidence>
<proteinExistence type="predicted"/>
<protein>
    <submittedName>
        <fullName evidence="1">Uncharacterized protein</fullName>
    </submittedName>
</protein>
<name>A0A8X6F757_TRICU</name>
<reference evidence="1" key="1">
    <citation type="submission" date="2020-07" db="EMBL/GenBank/DDBJ databases">
        <title>Multicomponent nature underlies the extraordinary mechanical properties of spider dragline silk.</title>
        <authorList>
            <person name="Kono N."/>
            <person name="Nakamura H."/>
            <person name="Mori M."/>
            <person name="Yoshida Y."/>
            <person name="Ohtoshi R."/>
            <person name="Malay A.D."/>
            <person name="Moran D.A.P."/>
            <person name="Tomita M."/>
            <person name="Numata K."/>
            <person name="Arakawa K."/>
        </authorList>
    </citation>
    <scope>NUCLEOTIDE SEQUENCE</scope>
</reference>
<gene>
    <name evidence="1" type="ORF">TNCT_312871</name>
</gene>
<evidence type="ECO:0000313" key="1">
    <source>
        <dbReference type="EMBL" id="GFQ72940.1"/>
    </source>
</evidence>
<accession>A0A8X6F757</accession>
<keyword evidence="2" id="KW-1185">Reference proteome</keyword>
<dbReference type="EMBL" id="BMAO01011323">
    <property type="protein sequence ID" value="GFQ72940.1"/>
    <property type="molecule type" value="Genomic_DNA"/>
</dbReference>
<dbReference type="AlphaFoldDB" id="A0A8X6F757"/>